<dbReference type="SUPFAM" id="SSF55729">
    <property type="entry name" value="Acyl-CoA N-acyltransferases (Nat)"/>
    <property type="match status" value="1"/>
</dbReference>
<name>A0A8J8SLP7_9RHOB</name>
<protein>
    <submittedName>
        <fullName evidence="4">GNAT family N-acetyltransferase</fullName>
    </submittedName>
</protein>
<dbReference type="PANTHER" id="PTHR43072">
    <property type="entry name" value="N-ACETYLTRANSFERASE"/>
    <property type="match status" value="1"/>
</dbReference>
<dbReference type="EMBL" id="CP047289">
    <property type="protein sequence ID" value="QUS36702.1"/>
    <property type="molecule type" value="Genomic_DNA"/>
</dbReference>
<evidence type="ECO:0000313" key="5">
    <source>
        <dbReference type="Proteomes" id="UP000679284"/>
    </source>
</evidence>
<keyword evidence="5" id="KW-1185">Reference proteome</keyword>
<keyword evidence="2" id="KW-0012">Acyltransferase</keyword>
<dbReference type="Proteomes" id="UP000679284">
    <property type="component" value="Chromosome"/>
</dbReference>
<evidence type="ECO:0000313" key="4">
    <source>
        <dbReference type="EMBL" id="QUS36702.1"/>
    </source>
</evidence>
<dbReference type="RefSeq" id="WP_211783922.1">
    <property type="nucleotide sequence ID" value="NZ_CP047289.1"/>
</dbReference>
<feature type="domain" description="N-acetyltransferase" evidence="3">
    <location>
        <begin position="1"/>
        <end position="161"/>
    </location>
</feature>
<keyword evidence="1" id="KW-0808">Transferase</keyword>
<dbReference type="CDD" id="cd04301">
    <property type="entry name" value="NAT_SF"/>
    <property type="match status" value="1"/>
</dbReference>
<dbReference type="InterPro" id="IPR016181">
    <property type="entry name" value="Acyl_CoA_acyltransferase"/>
</dbReference>
<sequence>MIRPATLADAPRIRTIWNVMITDTLANFSEVEKTPAEVEAAIRERHGQGFAFFVAEDAEDIMGFATYAQFRGGPGYRFTMENTVSLVPRAKGRGLGRALMGAVEDHAKARGVNSMIAGVSSANTEGIGFHAALGYEMAATIPRCGFKWGQWLDLLLMQKFL</sequence>
<evidence type="ECO:0000256" key="1">
    <source>
        <dbReference type="ARBA" id="ARBA00022679"/>
    </source>
</evidence>
<dbReference type="Gene3D" id="3.40.630.30">
    <property type="match status" value="1"/>
</dbReference>
<reference evidence="4" key="1">
    <citation type="submission" date="2020-01" db="EMBL/GenBank/DDBJ databases">
        <authorList>
            <person name="Yang Y."/>
            <person name="Kwon Y.M."/>
        </authorList>
    </citation>
    <scope>NUCLEOTIDE SEQUENCE</scope>
    <source>
        <strain evidence="4">PG104</strain>
    </source>
</reference>
<proteinExistence type="predicted"/>
<dbReference type="GO" id="GO:0016747">
    <property type="term" value="F:acyltransferase activity, transferring groups other than amino-acyl groups"/>
    <property type="evidence" value="ECO:0007669"/>
    <property type="project" value="InterPro"/>
</dbReference>
<dbReference type="InterPro" id="IPR000182">
    <property type="entry name" value="GNAT_dom"/>
</dbReference>
<dbReference type="AlphaFoldDB" id="A0A8J8SLP7"/>
<gene>
    <name evidence="4" type="ORF">GR316_10760</name>
</gene>
<dbReference type="KEGG" id="fap:GR316_10760"/>
<evidence type="ECO:0000256" key="2">
    <source>
        <dbReference type="ARBA" id="ARBA00023315"/>
    </source>
</evidence>
<dbReference type="PROSITE" id="PS51186">
    <property type="entry name" value="GNAT"/>
    <property type="match status" value="1"/>
</dbReference>
<dbReference type="Pfam" id="PF13420">
    <property type="entry name" value="Acetyltransf_4"/>
    <property type="match status" value="1"/>
</dbReference>
<dbReference type="PANTHER" id="PTHR43072:SF23">
    <property type="entry name" value="UPF0039 PROTEIN C11D3.02C"/>
    <property type="match status" value="1"/>
</dbReference>
<organism evidence="4 5">
    <name type="scientific">Falsirhodobacter algicola</name>
    <dbReference type="NCBI Taxonomy" id="2692330"/>
    <lineage>
        <taxon>Bacteria</taxon>
        <taxon>Pseudomonadati</taxon>
        <taxon>Pseudomonadota</taxon>
        <taxon>Alphaproteobacteria</taxon>
        <taxon>Rhodobacterales</taxon>
        <taxon>Paracoccaceae</taxon>
        <taxon>Falsirhodobacter</taxon>
    </lineage>
</organism>
<accession>A0A8J8SLP7</accession>
<evidence type="ECO:0000259" key="3">
    <source>
        <dbReference type="PROSITE" id="PS51186"/>
    </source>
</evidence>